<dbReference type="KEGG" id="ani:ANIA_05729"/>
<accession>Q5B151</accession>
<accession>C8VFL1</accession>
<dbReference type="InParanoid" id="Q5B151"/>
<dbReference type="Proteomes" id="UP000000560">
    <property type="component" value="Chromosome V"/>
</dbReference>
<reference evidence="2" key="1">
    <citation type="journal article" date="2005" name="Nature">
        <title>Sequencing of Aspergillus nidulans and comparative analysis with A. fumigatus and A. oryzae.</title>
        <authorList>
            <person name="Galagan J.E."/>
            <person name="Calvo S.E."/>
            <person name="Cuomo C."/>
            <person name="Ma L.J."/>
            <person name="Wortman J.R."/>
            <person name="Batzoglou S."/>
            <person name="Lee S.I."/>
            <person name="Basturkmen M."/>
            <person name="Spevak C.C."/>
            <person name="Clutterbuck J."/>
            <person name="Kapitonov V."/>
            <person name="Jurka J."/>
            <person name="Scazzocchio C."/>
            <person name="Farman M."/>
            <person name="Butler J."/>
            <person name="Purcell S."/>
            <person name="Harris S."/>
            <person name="Braus G.H."/>
            <person name="Draht O."/>
            <person name="Busch S."/>
            <person name="D'Enfert C."/>
            <person name="Bouchier C."/>
            <person name="Goldman G.H."/>
            <person name="Bell-Pedersen D."/>
            <person name="Griffiths-Jones S."/>
            <person name="Doonan J.H."/>
            <person name="Yu J."/>
            <person name="Vienken K."/>
            <person name="Pain A."/>
            <person name="Freitag M."/>
            <person name="Selker E.U."/>
            <person name="Archer D.B."/>
            <person name="Penalva M.A."/>
            <person name="Oakley B.R."/>
            <person name="Momany M."/>
            <person name="Tanaka T."/>
            <person name="Kumagai T."/>
            <person name="Asai K."/>
            <person name="Machida M."/>
            <person name="Nierman W.C."/>
            <person name="Denning D.W."/>
            <person name="Caddick M."/>
            <person name="Hynes M."/>
            <person name="Paoletti M."/>
            <person name="Fischer R."/>
            <person name="Miller B."/>
            <person name="Dyer P."/>
            <person name="Sachs M.S."/>
            <person name="Osmani S.A."/>
            <person name="Birren B.W."/>
        </authorList>
    </citation>
    <scope>NUCLEOTIDE SEQUENCE [LARGE SCALE GENOMIC DNA]</scope>
    <source>
        <strain evidence="2">FGSC A4 / ATCC 38163 / CBS 112.46 / NRRL 194 / M139</strain>
    </source>
</reference>
<dbReference type="EMBL" id="BN001305">
    <property type="protein sequence ID" value="CBF81320.1"/>
    <property type="molecule type" value="Genomic_DNA"/>
</dbReference>
<reference evidence="2" key="2">
    <citation type="journal article" date="2009" name="Fungal Genet. Biol.">
        <title>The 2008 update of the Aspergillus nidulans genome annotation: a community effort.</title>
        <authorList>
            <person name="Wortman J.R."/>
            <person name="Gilsenan J.M."/>
            <person name="Joardar V."/>
            <person name="Deegan J."/>
            <person name="Clutterbuck J."/>
            <person name="Andersen M.R."/>
            <person name="Archer D."/>
            <person name="Bencina M."/>
            <person name="Braus G."/>
            <person name="Coutinho P."/>
            <person name="von Dohren H."/>
            <person name="Doonan J."/>
            <person name="Driessen A.J."/>
            <person name="Durek P."/>
            <person name="Espeso E."/>
            <person name="Fekete E."/>
            <person name="Flipphi M."/>
            <person name="Estrada C.G."/>
            <person name="Geysens S."/>
            <person name="Goldman G."/>
            <person name="de Groot P.W."/>
            <person name="Hansen K."/>
            <person name="Harris S.D."/>
            <person name="Heinekamp T."/>
            <person name="Helmstaedt K."/>
            <person name="Henrissat B."/>
            <person name="Hofmann G."/>
            <person name="Homan T."/>
            <person name="Horio T."/>
            <person name="Horiuchi H."/>
            <person name="James S."/>
            <person name="Jones M."/>
            <person name="Karaffa L."/>
            <person name="Karanyi Z."/>
            <person name="Kato M."/>
            <person name="Keller N."/>
            <person name="Kelly D.E."/>
            <person name="Kiel J.A."/>
            <person name="Kim J.M."/>
            <person name="van der Klei I.J."/>
            <person name="Klis F.M."/>
            <person name="Kovalchuk A."/>
            <person name="Krasevec N."/>
            <person name="Kubicek C.P."/>
            <person name="Liu B."/>
            <person name="Maccabe A."/>
            <person name="Meyer V."/>
            <person name="Mirabito P."/>
            <person name="Miskei M."/>
            <person name="Mos M."/>
            <person name="Mullins J."/>
            <person name="Nelson D.R."/>
            <person name="Nielsen J."/>
            <person name="Oakley B.R."/>
            <person name="Osmani S.A."/>
            <person name="Pakula T."/>
            <person name="Paszewski A."/>
            <person name="Paulsen I."/>
            <person name="Pilsyk S."/>
            <person name="Pocsi I."/>
            <person name="Punt P.J."/>
            <person name="Ram A.F."/>
            <person name="Ren Q."/>
            <person name="Robellet X."/>
            <person name="Robson G."/>
            <person name="Seiboth B."/>
            <person name="van Solingen P."/>
            <person name="Specht T."/>
            <person name="Sun J."/>
            <person name="Taheri-Talesh N."/>
            <person name="Takeshita N."/>
            <person name="Ussery D."/>
            <person name="vanKuyk P.A."/>
            <person name="Visser H."/>
            <person name="van de Vondervoort P.J."/>
            <person name="de Vries R.P."/>
            <person name="Walton J."/>
            <person name="Xiang X."/>
            <person name="Xiong Y."/>
            <person name="Zeng A.P."/>
            <person name="Brandt B.W."/>
            <person name="Cornell M.J."/>
            <person name="van den Hondel C.A."/>
            <person name="Visser J."/>
            <person name="Oliver S.G."/>
            <person name="Turner G."/>
        </authorList>
    </citation>
    <scope>GENOME REANNOTATION</scope>
    <source>
        <strain evidence="2">FGSC A4 / ATCC 38163 / CBS 112.46 / NRRL 194 / M139</strain>
    </source>
</reference>
<name>Q5B151_EMENI</name>
<protein>
    <submittedName>
        <fullName evidence="1">Uncharacterized protein</fullName>
    </submittedName>
</protein>
<dbReference type="AlphaFoldDB" id="Q5B151"/>
<sequence>MIDRLMQPSTERVADQTWTFLRTLMLVDWFKPSTLTSNFVTFERIEDYLSTVYGRIPLEVDSDETGDAAQLMADLFYPALSRVFKSDEKGTPESRGQVIALVTFNSKPRIVSYGMWTSDAVSSRRLWLVLVPLLVPRAQPVGSETVALWQGLLPEERGVISAEEETGKRLCDGAL</sequence>
<dbReference type="GeneID" id="2872016"/>
<keyword evidence="2" id="KW-1185">Reference proteome</keyword>
<dbReference type="VEuPathDB" id="FungiDB:AN5729"/>
<dbReference type="HOGENOM" id="CLU_1532531_0_0_1"/>
<organism evidence="1 2">
    <name type="scientific">Emericella nidulans (strain FGSC A4 / ATCC 38163 / CBS 112.46 / NRRL 194 / M139)</name>
    <name type="common">Aspergillus nidulans</name>
    <dbReference type="NCBI Taxonomy" id="227321"/>
    <lineage>
        <taxon>Eukaryota</taxon>
        <taxon>Fungi</taxon>
        <taxon>Dikarya</taxon>
        <taxon>Ascomycota</taxon>
        <taxon>Pezizomycotina</taxon>
        <taxon>Eurotiomycetes</taxon>
        <taxon>Eurotiomycetidae</taxon>
        <taxon>Eurotiales</taxon>
        <taxon>Aspergillaceae</taxon>
        <taxon>Aspergillus</taxon>
        <taxon>Aspergillus subgen. Nidulantes</taxon>
    </lineage>
</organism>
<proteinExistence type="predicted"/>
<dbReference type="RefSeq" id="XP_663333.1">
    <property type="nucleotide sequence ID" value="XM_658241.1"/>
</dbReference>
<evidence type="ECO:0000313" key="2">
    <source>
        <dbReference type="Proteomes" id="UP000000560"/>
    </source>
</evidence>
<evidence type="ECO:0000313" key="1">
    <source>
        <dbReference type="EMBL" id="CBF81320.1"/>
    </source>
</evidence>
<gene>
    <name evidence="1" type="ORF">ANIA_05729</name>
</gene>